<evidence type="ECO:0000256" key="11">
    <source>
        <dbReference type="ARBA" id="ARBA00048988"/>
    </source>
</evidence>
<dbReference type="Pfam" id="PF00271">
    <property type="entry name" value="Helicase_C"/>
    <property type="match status" value="1"/>
</dbReference>
<comment type="catalytic activity">
    <reaction evidence="11">
        <text>ATP + H2O = ADP + phosphate + H(+)</text>
        <dbReference type="Rhea" id="RHEA:13065"/>
        <dbReference type="ChEBI" id="CHEBI:15377"/>
        <dbReference type="ChEBI" id="CHEBI:15378"/>
        <dbReference type="ChEBI" id="CHEBI:30616"/>
        <dbReference type="ChEBI" id="CHEBI:43474"/>
        <dbReference type="ChEBI" id="CHEBI:456216"/>
        <dbReference type="EC" id="5.6.2.4"/>
    </reaction>
</comment>
<dbReference type="InterPro" id="IPR004179">
    <property type="entry name" value="Sec63-dom"/>
</dbReference>
<dbReference type="SMART" id="SM00487">
    <property type="entry name" value="DEXDc"/>
    <property type="match status" value="2"/>
</dbReference>
<dbReference type="Pfam" id="PF23445">
    <property type="entry name" value="WHD_SNRNP200"/>
    <property type="match status" value="1"/>
</dbReference>
<dbReference type="InterPro" id="IPR011545">
    <property type="entry name" value="DEAD/DEAH_box_helicase_dom"/>
</dbReference>
<dbReference type="CDD" id="cd18795">
    <property type="entry name" value="SF2_C_Ski2"/>
    <property type="match status" value="1"/>
</dbReference>
<dbReference type="CDD" id="cd18021">
    <property type="entry name" value="DEXHc_Brr2_2"/>
    <property type="match status" value="1"/>
</dbReference>
<dbReference type="Gene3D" id="3.40.50.300">
    <property type="entry name" value="P-loop containing nucleotide triphosphate hydrolases"/>
    <property type="match status" value="4"/>
</dbReference>
<comment type="caution">
    <text evidence="14">The sequence shown here is derived from an EMBL/GenBank/DDBJ whole genome shotgun (WGS) entry which is preliminary data.</text>
</comment>
<evidence type="ECO:0000256" key="6">
    <source>
        <dbReference type="ARBA" id="ARBA00022806"/>
    </source>
</evidence>
<evidence type="ECO:0000256" key="1">
    <source>
        <dbReference type="ARBA" id="ARBA00008708"/>
    </source>
</evidence>
<dbReference type="Pfam" id="PF18149">
    <property type="entry name" value="Helicase_PWI"/>
    <property type="match status" value="1"/>
</dbReference>
<reference evidence="14 15" key="1">
    <citation type="submission" date="2019-09" db="EMBL/GenBank/DDBJ databases">
        <title>Bird 10,000 Genomes (B10K) Project - Family phase.</title>
        <authorList>
            <person name="Zhang G."/>
        </authorList>
    </citation>
    <scope>NUCLEOTIDE SEQUENCE [LARGE SCALE GENOMIC DNA]</scope>
    <source>
        <strain evidence="14">B10K-DU-012-46</strain>
    </source>
</reference>
<dbReference type="InterPro" id="IPR041094">
    <property type="entry name" value="Brr2_helicase_PWI"/>
</dbReference>
<dbReference type="SMART" id="SM00490">
    <property type="entry name" value="HELICc"/>
    <property type="match status" value="1"/>
</dbReference>
<dbReference type="InterPro" id="IPR014001">
    <property type="entry name" value="Helicase_ATP-bd"/>
</dbReference>
<evidence type="ECO:0000256" key="5">
    <source>
        <dbReference type="ARBA" id="ARBA00022801"/>
    </source>
</evidence>
<dbReference type="Gene3D" id="1.10.3380.10">
    <property type="entry name" value="Sec63 N-terminal domain-like domain"/>
    <property type="match status" value="1"/>
</dbReference>
<dbReference type="Proteomes" id="UP000553798">
    <property type="component" value="Unassembled WGS sequence"/>
</dbReference>
<evidence type="ECO:0000259" key="12">
    <source>
        <dbReference type="PROSITE" id="PS51192"/>
    </source>
</evidence>
<dbReference type="PROSITE" id="PS51192">
    <property type="entry name" value="HELICASE_ATP_BIND_1"/>
    <property type="match status" value="2"/>
</dbReference>
<comment type="similarity">
    <text evidence="1">Belongs to the helicase family.</text>
</comment>
<dbReference type="CDD" id="cd18019">
    <property type="entry name" value="DEXHc_Brr2_1"/>
    <property type="match status" value="1"/>
</dbReference>
<evidence type="ECO:0000313" key="15">
    <source>
        <dbReference type="Proteomes" id="UP000553798"/>
    </source>
</evidence>
<keyword evidence="15" id="KW-1185">Reference proteome</keyword>
<dbReference type="InterPro" id="IPR036388">
    <property type="entry name" value="WH-like_DNA-bd_sf"/>
</dbReference>
<dbReference type="InterPro" id="IPR050474">
    <property type="entry name" value="Hel308_SKI2-like"/>
</dbReference>
<dbReference type="SUPFAM" id="SSF158702">
    <property type="entry name" value="Sec63 N-terminal domain-like"/>
    <property type="match status" value="1"/>
</dbReference>
<keyword evidence="6 14" id="KW-0347">Helicase</keyword>
<dbReference type="Gene3D" id="1.10.10.10">
    <property type="entry name" value="Winged helix-like DNA-binding domain superfamily/Winged helix DNA-binding domain"/>
    <property type="match status" value="1"/>
</dbReference>
<dbReference type="FunFam" id="1.10.10.10:FF:000024">
    <property type="entry name" value="U5 small nuclear ribonucleoprotein helicase"/>
    <property type="match status" value="1"/>
</dbReference>
<proteinExistence type="inferred from homology"/>
<comment type="catalytic activity">
    <reaction evidence="9">
        <text>Couples ATP hydrolysis with the unwinding of duplex DNA by translocating in the 3'-5' direction.</text>
        <dbReference type="EC" id="5.6.2.4"/>
    </reaction>
</comment>
<keyword evidence="4" id="KW-0547">Nucleotide-binding</keyword>
<dbReference type="FunFam" id="2.60.40.150:FF:000004">
    <property type="entry name" value="RNA helicase, activating signal cointegrator 1"/>
    <property type="match status" value="1"/>
</dbReference>
<protein>
    <recommendedName>
        <fullName evidence="2">Activating signal cointegrator 1 complex subunit 3</fullName>
        <ecNumber evidence="10">5.6.2.4</ecNumber>
    </recommendedName>
    <alternativeName>
        <fullName evidence="8">U5 small nuclear ribonucleoprotein 200 kDa helicase</fullName>
    </alternativeName>
</protein>
<dbReference type="InterPro" id="IPR057842">
    <property type="entry name" value="WH_MER3"/>
</dbReference>
<dbReference type="GO" id="GO:0000712">
    <property type="term" value="P:resolution of meiotic recombination intermediates"/>
    <property type="evidence" value="ECO:0007669"/>
    <property type="project" value="TreeGrafter"/>
</dbReference>
<dbReference type="InterPro" id="IPR027417">
    <property type="entry name" value="P-loop_NTPase"/>
</dbReference>
<evidence type="ECO:0000256" key="7">
    <source>
        <dbReference type="ARBA" id="ARBA00022840"/>
    </source>
</evidence>
<dbReference type="InterPro" id="IPR036390">
    <property type="entry name" value="WH_DNA-bd_sf"/>
</dbReference>
<dbReference type="Pfam" id="PF02889">
    <property type="entry name" value="Sec63"/>
    <property type="match status" value="1"/>
</dbReference>
<evidence type="ECO:0000256" key="10">
    <source>
        <dbReference type="ARBA" id="ARBA00034808"/>
    </source>
</evidence>
<evidence type="ECO:0000313" key="14">
    <source>
        <dbReference type="EMBL" id="NXT03794.1"/>
    </source>
</evidence>
<dbReference type="GO" id="GO:0006397">
    <property type="term" value="P:mRNA processing"/>
    <property type="evidence" value="ECO:0007669"/>
    <property type="project" value="UniProtKB-ARBA"/>
</dbReference>
<feature type="domain" description="Helicase ATP-binding" evidence="12">
    <location>
        <begin position="242"/>
        <end position="425"/>
    </location>
</feature>
<dbReference type="EMBL" id="VZTP01000049">
    <property type="protein sequence ID" value="NXT03794.1"/>
    <property type="molecule type" value="Genomic_DNA"/>
</dbReference>
<evidence type="ECO:0000256" key="9">
    <source>
        <dbReference type="ARBA" id="ARBA00034617"/>
    </source>
</evidence>
<keyword evidence="7" id="KW-0067">ATP-binding</keyword>
<gene>
    <name evidence="14" type="primary">Snrnp200_0</name>
    <name evidence="14" type="ORF">PRUFUL_R10615</name>
</gene>
<evidence type="ECO:0000256" key="8">
    <source>
        <dbReference type="ARBA" id="ARBA00034541"/>
    </source>
</evidence>
<dbReference type="InterPro" id="IPR001650">
    <property type="entry name" value="Helicase_C-like"/>
</dbReference>
<dbReference type="Gene3D" id="1.10.150.20">
    <property type="entry name" value="5' to 3' exonuclease, C-terminal subdomain"/>
    <property type="match status" value="1"/>
</dbReference>
<evidence type="ECO:0000256" key="3">
    <source>
        <dbReference type="ARBA" id="ARBA00022737"/>
    </source>
</evidence>
<dbReference type="SMART" id="SM00382">
    <property type="entry name" value="AAA"/>
    <property type="match status" value="2"/>
</dbReference>
<sequence length="1406" mass="160876">ELMSSKKKDLHPRDIDAFWLQRQLSRFYDDAIVSQKKADEVLEILKTASDDRECENQLVLLLGFNTFDFIKVLRQHRMMILYCTLLASAQSEAEKERIMGKMEADPELSKFLYQLHETEKEDLIREERSRRERVRQSRMDTDLESMDLDQGGEALAPRQVLDLEDLVFAQGSHFMANKRCQLPDGSFRRQRKGYEEVHVPALKPKPFGADEQLVSVEKLPKYAQAGFEGFKTLNRIQSKLFRAALESDENLLLCAPTGAGKTNVALMCMLREIGKHINMDGTINVDDFKIIYIAPMRSLVQEMVGSFSKRLATYGITVAELTGDHQLCKEEISATQIIVCTPEKWDIITRKGGERTYTQLVRLVILDEIHLLHDDRGPVLESLVARAIRNIEMTQEDVRLVGLSATLPNYEDVATFLRVDPAKGLFYFDNSFRPVPLEQTYVGITEKKAIKRFQIMNEIVYEKIMEHAGKNQVPPHPQKFPLNPKKKLGFFFPLFTQFSGKIGKSLVKSGKIGKKLGKFGKKLVKSGKIWKKLGKFLHGENLELKDLLPYGFAIHHAGMTRVDRTLVEDLFADKHIQVLVSTATLAWGVNLPAHTVIIKGTQVYSPEKGRWTELGALDILQMLGRAGRPQYDTKGEGILITSHGELQYYLSLLNQQLPIESQMVAKLPDMLNAEAVLGNVQNAKDAVNWLGYTYLYIRMLRSPTLYGISHDDLKADPLLEQRRLDLVHTAALMLDKNNLVKYDKKTGNFQVTELGRIASHYYITNETVQTYNQLLKPTLSEIELFRVFSLSSEFRNITVREEEKLELQKLLERVPIPVKESIEEPSAKVSPAGNSTPFPLWDDVTPKPFPVLQSAGRLMRAIFEIVLNRGWAQLTDKTLNLCKMIDKRMWQSMCPLRQFKKLPEEVVKKIEKKNFPFERLYDLNHNEIGELIRMPKMGKTIHKYVHLFPKLELSVHLQPITRSTLKVELTIAPDFQWDEKVHGSSEAFWILVEDVDSEVILHHEYFLLKAKYAQDEHLVTFFVPVFEPLPPQYFIRVVSDRWLSCETQLPVSFRHLILPEKYPPPTELLDLQPLPVSALRNSAFESLYQDKFPFFNPIQTQVFNTVYNSDDNVFVGAPTGSGKTICAEFAILRMLLQNSEGRCVYITPMEALAEQVFMDWYEKFQERLNKKVVLLTGETSTDLKLLGKGNIIISTPEKWDILSRRWKQRKNVQNVNLFIVDEVHLIGGENGPVLEVICSRMRYISSQIERPIRIVALSSSLSNAKDVAHWLGCSATATFNFHPNVRPVPLELHIQGFNISHTQTRLLSMAKPVYHAVMKHSPKKPVLVFVPSRKQTRLTAINILTTCASDVQRHRFLHCAEKDLVPYLEKLSDPTLKETLVNGVGYLHEGLTAMERRVVEQLFSSG</sequence>
<evidence type="ECO:0000256" key="2">
    <source>
        <dbReference type="ARBA" id="ARBA00014590"/>
    </source>
</evidence>
<dbReference type="GO" id="GO:0005634">
    <property type="term" value="C:nucleus"/>
    <property type="evidence" value="ECO:0007669"/>
    <property type="project" value="TreeGrafter"/>
</dbReference>
<dbReference type="Gene3D" id="2.60.40.150">
    <property type="entry name" value="C2 domain"/>
    <property type="match status" value="1"/>
</dbReference>
<dbReference type="FunFam" id="1.10.150.20:FF:000004">
    <property type="entry name" value="U5 small nuclear ribonucleoprotein helicase"/>
    <property type="match status" value="1"/>
</dbReference>
<evidence type="ECO:0000259" key="13">
    <source>
        <dbReference type="PROSITE" id="PS51194"/>
    </source>
</evidence>
<accession>A0A7L2Z9W8</accession>
<dbReference type="FunFam" id="3.40.50.300:FF:003287">
    <property type="entry name" value="U5 small nuclear ribonucleoprotein 200 kDa helicase"/>
    <property type="match status" value="1"/>
</dbReference>
<keyword evidence="5" id="KW-0378">Hydrolase</keyword>
<dbReference type="EC" id="5.6.2.4" evidence="10"/>
<dbReference type="PANTHER" id="PTHR47961:SF4">
    <property type="entry name" value="ACTIVATING SIGNAL COINTEGRATOR 1 COMPLEX SUBUNIT 3"/>
    <property type="match status" value="1"/>
</dbReference>
<dbReference type="FunFam" id="3.40.50.300:FF:000254">
    <property type="entry name" value="U5 small nuclear ribonucleoprotein helicase"/>
    <property type="match status" value="1"/>
</dbReference>
<dbReference type="GO" id="GO:0003676">
    <property type="term" value="F:nucleic acid binding"/>
    <property type="evidence" value="ECO:0007669"/>
    <property type="project" value="InterPro"/>
</dbReference>
<feature type="non-terminal residue" evidence="14">
    <location>
        <position position="1406"/>
    </location>
</feature>
<dbReference type="SUPFAM" id="SSF52540">
    <property type="entry name" value="P-loop containing nucleoside triphosphate hydrolases"/>
    <property type="match status" value="4"/>
</dbReference>
<dbReference type="GO" id="GO:0043138">
    <property type="term" value="F:3'-5' DNA helicase activity"/>
    <property type="evidence" value="ECO:0007669"/>
    <property type="project" value="UniProtKB-EC"/>
</dbReference>
<dbReference type="PROSITE" id="PS51194">
    <property type="entry name" value="HELICASE_CTER"/>
    <property type="match status" value="1"/>
</dbReference>
<feature type="non-terminal residue" evidence="14">
    <location>
        <position position="1"/>
    </location>
</feature>
<dbReference type="PANTHER" id="PTHR47961">
    <property type="entry name" value="DNA POLYMERASE THETA, PUTATIVE (AFU_ORTHOLOGUE AFUA_1G05260)-RELATED"/>
    <property type="match status" value="1"/>
</dbReference>
<dbReference type="InterPro" id="IPR003593">
    <property type="entry name" value="AAA+_ATPase"/>
</dbReference>
<dbReference type="GO" id="GO:0016787">
    <property type="term" value="F:hydrolase activity"/>
    <property type="evidence" value="ECO:0007669"/>
    <property type="project" value="UniProtKB-KW"/>
</dbReference>
<dbReference type="SMART" id="SM00973">
    <property type="entry name" value="Sec63"/>
    <property type="match status" value="1"/>
</dbReference>
<feature type="domain" description="Helicase C-terminal" evidence="13">
    <location>
        <begin position="494"/>
        <end position="691"/>
    </location>
</feature>
<dbReference type="Pfam" id="PF00270">
    <property type="entry name" value="DEAD"/>
    <property type="match status" value="2"/>
</dbReference>
<name>A0A7L2Z9W8_9PASE</name>
<dbReference type="SUPFAM" id="SSF46785">
    <property type="entry name" value="Winged helix' DNA-binding domain"/>
    <property type="match status" value="1"/>
</dbReference>
<evidence type="ECO:0000256" key="4">
    <source>
        <dbReference type="ARBA" id="ARBA00022741"/>
    </source>
</evidence>
<feature type="domain" description="Helicase ATP-binding" evidence="12">
    <location>
        <begin position="1104"/>
        <end position="1279"/>
    </location>
</feature>
<keyword evidence="3" id="KW-0677">Repeat</keyword>
<dbReference type="InterPro" id="IPR035892">
    <property type="entry name" value="C2_domain_sf"/>
</dbReference>
<organism evidence="14 15">
    <name type="scientific">Prunella fulvescens</name>
    <name type="common">Brown accentor</name>
    <dbReference type="NCBI Taxonomy" id="670355"/>
    <lineage>
        <taxon>Eukaryota</taxon>
        <taxon>Metazoa</taxon>
        <taxon>Chordata</taxon>
        <taxon>Craniata</taxon>
        <taxon>Vertebrata</taxon>
        <taxon>Euteleostomi</taxon>
        <taxon>Archelosauria</taxon>
        <taxon>Archosauria</taxon>
        <taxon>Dinosauria</taxon>
        <taxon>Saurischia</taxon>
        <taxon>Theropoda</taxon>
        <taxon>Coelurosauria</taxon>
        <taxon>Aves</taxon>
        <taxon>Neognathae</taxon>
        <taxon>Neoaves</taxon>
        <taxon>Telluraves</taxon>
        <taxon>Australaves</taxon>
        <taxon>Passeriformes</taxon>
        <taxon>Passeroidea</taxon>
        <taxon>Prunellidae</taxon>
        <taxon>Prunella</taxon>
    </lineage>
</organism>
<dbReference type="GO" id="GO:0005524">
    <property type="term" value="F:ATP binding"/>
    <property type="evidence" value="ECO:0007669"/>
    <property type="project" value="UniProtKB-KW"/>
</dbReference>